<feature type="compositionally biased region" description="Basic and acidic residues" evidence="1">
    <location>
        <begin position="87"/>
        <end position="96"/>
    </location>
</feature>
<dbReference type="Proteomes" id="UP000887574">
    <property type="component" value="Unplaced"/>
</dbReference>
<keyword evidence="2" id="KW-1185">Reference proteome</keyword>
<sequence>MQPHRIKTTSNPAEPFRFFVNGIVWVEIYYTEDVPLEYGELSPITAVGAGTSRTGGLPHNKSCRTCNLYPDSSPSNNVKELKDRQAINQHDQHDNNTTKNTSNPSSMLGTNQSAAIARTSYSPQNFNKSKSSNIEVVPGKVNSSADHSRAGQARAQLDKKILVIVLSDEEDEKKEETQTRILQKAFQTALQYLI</sequence>
<dbReference type="InterPro" id="IPR042868">
    <property type="entry name" value="PHYHIP/PHYHIPL"/>
</dbReference>
<evidence type="ECO:0000256" key="1">
    <source>
        <dbReference type="SAM" id="MobiDB-lite"/>
    </source>
</evidence>
<proteinExistence type="predicted"/>
<organism evidence="2 3">
    <name type="scientific">Ditylenchus dipsaci</name>
    <dbReference type="NCBI Taxonomy" id="166011"/>
    <lineage>
        <taxon>Eukaryota</taxon>
        <taxon>Metazoa</taxon>
        <taxon>Ecdysozoa</taxon>
        <taxon>Nematoda</taxon>
        <taxon>Chromadorea</taxon>
        <taxon>Rhabditida</taxon>
        <taxon>Tylenchina</taxon>
        <taxon>Tylenchomorpha</taxon>
        <taxon>Sphaerularioidea</taxon>
        <taxon>Anguinidae</taxon>
        <taxon>Anguininae</taxon>
        <taxon>Ditylenchus</taxon>
    </lineage>
</organism>
<dbReference type="WBParaSite" id="jg8576">
    <property type="protein sequence ID" value="jg8576"/>
    <property type="gene ID" value="jg8576"/>
</dbReference>
<dbReference type="AlphaFoldDB" id="A0A915EQ01"/>
<protein>
    <submittedName>
        <fullName evidence="3">Uncharacterized protein</fullName>
    </submittedName>
</protein>
<dbReference type="GO" id="GO:0005737">
    <property type="term" value="C:cytoplasm"/>
    <property type="evidence" value="ECO:0007669"/>
    <property type="project" value="TreeGrafter"/>
</dbReference>
<feature type="compositionally biased region" description="Low complexity" evidence="1">
    <location>
        <begin position="97"/>
        <end position="106"/>
    </location>
</feature>
<feature type="region of interest" description="Disordered" evidence="1">
    <location>
        <begin position="87"/>
        <end position="109"/>
    </location>
</feature>
<name>A0A915EQ01_9BILA</name>
<dbReference type="PANTHER" id="PTHR15698">
    <property type="entry name" value="PROTEIN CBG15099"/>
    <property type="match status" value="1"/>
</dbReference>
<accession>A0A915EQ01</accession>
<dbReference type="PANTHER" id="PTHR15698:SF4">
    <property type="entry name" value="PHYTANOYL-COA HYDROXYLASE-INTERACTING PROTEIN-LIKE C-TERMINAL DOMAIN-CONTAINING PROTEIN"/>
    <property type="match status" value="1"/>
</dbReference>
<evidence type="ECO:0000313" key="3">
    <source>
        <dbReference type="WBParaSite" id="jg8576"/>
    </source>
</evidence>
<evidence type="ECO:0000313" key="2">
    <source>
        <dbReference type="Proteomes" id="UP000887574"/>
    </source>
</evidence>
<reference evidence="3" key="1">
    <citation type="submission" date="2022-11" db="UniProtKB">
        <authorList>
            <consortium name="WormBaseParasite"/>
        </authorList>
    </citation>
    <scope>IDENTIFICATION</scope>
</reference>